<protein>
    <submittedName>
        <fullName evidence="1">Uncharacterized protein</fullName>
    </submittedName>
</protein>
<gene>
    <name evidence="1" type="ORF">GCM10007108_10290</name>
</gene>
<dbReference type="InterPro" id="IPR036388">
    <property type="entry name" value="WH-like_DNA-bd_sf"/>
</dbReference>
<proteinExistence type="predicted"/>
<organism evidence="1 2">
    <name type="scientific">Thermogymnomonas acidicola</name>
    <dbReference type="NCBI Taxonomy" id="399579"/>
    <lineage>
        <taxon>Archaea</taxon>
        <taxon>Methanobacteriati</taxon>
        <taxon>Thermoplasmatota</taxon>
        <taxon>Thermoplasmata</taxon>
        <taxon>Thermoplasmatales</taxon>
        <taxon>Thermogymnomonas</taxon>
    </lineage>
</organism>
<reference evidence="1" key="1">
    <citation type="journal article" date="2014" name="Int. J. Syst. Evol. Microbiol.">
        <title>Complete genome sequence of Corynebacterium casei LMG S-19264T (=DSM 44701T), isolated from a smear-ripened cheese.</title>
        <authorList>
            <consortium name="US DOE Joint Genome Institute (JGI-PGF)"/>
            <person name="Walter F."/>
            <person name="Albersmeier A."/>
            <person name="Kalinowski J."/>
            <person name="Ruckert C."/>
        </authorList>
    </citation>
    <scope>NUCLEOTIDE SEQUENCE</scope>
    <source>
        <strain evidence="1">JCM 13583</strain>
    </source>
</reference>
<reference evidence="1" key="2">
    <citation type="submission" date="2022-09" db="EMBL/GenBank/DDBJ databases">
        <authorList>
            <person name="Sun Q."/>
            <person name="Ohkuma M."/>
        </authorList>
    </citation>
    <scope>NUCLEOTIDE SEQUENCE</scope>
    <source>
        <strain evidence="1">JCM 13583</strain>
    </source>
</reference>
<evidence type="ECO:0000313" key="1">
    <source>
        <dbReference type="EMBL" id="GGM74293.1"/>
    </source>
</evidence>
<sequence>MKEIGTDSTPRELILRALRDGEKSQRQIEEMLRKEGHGMHRVMLSGYLRGLADAGDLKAREIKPFRLYSLASKEAPDVYDVVGRVAREVDEQTSGDSALLLLHVLFNRPVFLREVERCNVEPPVRFRRVNSPSRIRYIQDLQRLGVEIPRSNILIEPESIDPYHTIKLLRSMVDALLGIRKYSLTDGSGVQATLD</sequence>
<dbReference type="Proteomes" id="UP000632195">
    <property type="component" value="Unassembled WGS sequence"/>
</dbReference>
<dbReference type="EMBL" id="BMNY01000001">
    <property type="protein sequence ID" value="GGM74293.1"/>
    <property type="molecule type" value="Genomic_DNA"/>
</dbReference>
<evidence type="ECO:0000313" key="2">
    <source>
        <dbReference type="Proteomes" id="UP000632195"/>
    </source>
</evidence>
<comment type="caution">
    <text evidence="1">The sequence shown here is derived from an EMBL/GenBank/DDBJ whole genome shotgun (WGS) entry which is preliminary data.</text>
</comment>
<dbReference type="Gene3D" id="1.10.10.10">
    <property type="entry name" value="Winged helix-like DNA-binding domain superfamily/Winged helix DNA-binding domain"/>
    <property type="match status" value="1"/>
</dbReference>
<keyword evidence="2" id="KW-1185">Reference proteome</keyword>
<dbReference type="SUPFAM" id="SSF46785">
    <property type="entry name" value="Winged helix' DNA-binding domain"/>
    <property type="match status" value="1"/>
</dbReference>
<dbReference type="AlphaFoldDB" id="A0AA37BRE2"/>
<dbReference type="RefSeq" id="WP_188680877.1">
    <property type="nucleotide sequence ID" value="NZ_BMNY01000001.1"/>
</dbReference>
<name>A0AA37BRE2_9ARCH</name>
<accession>A0AA37BRE2</accession>
<dbReference type="InterPro" id="IPR036390">
    <property type="entry name" value="WH_DNA-bd_sf"/>
</dbReference>